<dbReference type="InterPro" id="IPR002347">
    <property type="entry name" value="SDR_fam"/>
</dbReference>
<dbReference type="RefSeq" id="XP_067487475.1">
    <property type="nucleotide sequence ID" value="XM_067639714.1"/>
</dbReference>
<protein>
    <submittedName>
        <fullName evidence="4">Uncharacterized protein</fullName>
    </submittedName>
</protein>
<organism evidence="4 5">
    <name type="scientific">Arthrobotrys flagrans</name>
    <name type="common">Nematode-trapping fungus</name>
    <name type="synonym">Trichothecium flagrans</name>
    <dbReference type="NCBI Taxonomy" id="97331"/>
    <lineage>
        <taxon>Eukaryota</taxon>
        <taxon>Fungi</taxon>
        <taxon>Dikarya</taxon>
        <taxon>Ascomycota</taxon>
        <taxon>Pezizomycotina</taxon>
        <taxon>Orbiliomycetes</taxon>
        <taxon>Orbiliales</taxon>
        <taxon>Orbiliaceae</taxon>
        <taxon>Arthrobotrys</taxon>
    </lineage>
</organism>
<evidence type="ECO:0000256" key="2">
    <source>
        <dbReference type="ARBA" id="ARBA00023002"/>
    </source>
</evidence>
<comment type="caution">
    <text evidence="4">The sequence shown here is derived from an EMBL/GenBank/DDBJ whole genome shotgun (WGS) entry which is preliminary data.</text>
</comment>
<dbReference type="STRING" id="97331.A0A436ZSM0"/>
<name>A0A436ZSM0_ARTFL</name>
<dbReference type="Proteomes" id="UP000283090">
    <property type="component" value="Unassembled WGS sequence"/>
</dbReference>
<dbReference type="OrthoDB" id="191139at2759"/>
<dbReference type="VEuPathDB" id="FungiDB:DFL_009777"/>
<keyword evidence="2" id="KW-0560">Oxidoreductase</keyword>
<dbReference type="Gene3D" id="3.40.50.720">
    <property type="entry name" value="NAD(P)-binding Rossmann-like Domain"/>
    <property type="match status" value="1"/>
</dbReference>
<evidence type="ECO:0000313" key="5">
    <source>
        <dbReference type="Proteomes" id="UP000283090"/>
    </source>
</evidence>
<dbReference type="Pfam" id="PF00106">
    <property type="entry name" value="adh_short"/>
    <property type="match status" value="1"/>
</dbReference>
<reference evidence="4 5" key="1">
    <citation type="submission" date="2019-01" db="EMBL/GenBank/DDBJ databases">
        <title>Intercellular communication is required for trap formation in the nematode-trapping fungus Duddingtonia flagrans.</title>
        <authorList>
            <person name="Youssar L."/>
            <person name="Wernet V."/>
            <person name="Hensel N."/>
            <person name="Hildebrandt H.-G."/>
            <person name="Fischer R."/>
        </authorList>
    </citation>
    <scope>NUCLEOTIDE SEQUENCE [LARGE SCALE GENOMIC DNA]</scope>
    <source>
        <strain evidence="4 5">CBS H-5679</strain>
    </source>
</reference>
<proteinExistence type="inferred from homology"/>
<dbReference type="GO" id="GO:0016491">
    <property type="term" value="F:oxidoreductase activity"/>
    <property type="evidence" value="ECO:0007669"/>
    <property type="project" value="UniProtKB-KW"/>
</dbReference>
<dbReference type="SUPFAM" id="SSF51735">
    <property type="entry name" value="NAD(P)-binding Rossmann-fold domains"/>
    <property type="match status" value="1"/>
</dbReference>
<dbReference type="EMBL" id="SAEB01000012">
    <property type="protein sequence ID" value="RVD81931.1"/>
    <property type="molecule type" value="Genomic_DNA"/>
</dbReference>
<dbReference type="PANTHER" id="PTHR24320">
    <property type="entry name" value="RETINOL DEHYDROGENASE"/>
    <property type="match status" value="1"/>
</dbReference>
<keyword evidence="5" id="KW-1185">Reference proteome</keyword>
<dbReference type="InterPro" id="IPR036291">
    <property type="entry name" value="NAD(P)-bd_dom_sf"/>
</dbReference>
<sequence>MSFSRADYSKSTNADDVAQFLHDEIAGKTIVITGVSPSNLGSEFAYAISTHSPKLIVIAGRNVQKLKEVVKTINSKAPGVPVRYVQLDLSSLEAAKKAGQEIAGWEDVEVIDALVNNAGIMATPYKKTVDGFESQFAVNHLAHYVWTAQIFPKILASAAQGRYPRIVNVSSNGHKVHDVNWDSLDFNDGKTYDMWDAYGQSKTANVLFSVGLAEKFGHKGIYSYSLHPGMCAETHLGLHIPIDDIQDFLASGKAPEPGIDVFMKSLQQCSSTHVAAAFDLELKPYNGLYLADCKIGDETRRKGYAVDKDSAKKLWGITEQLTGVKFQE</sequence>
<evidence type="ECO:0000313" key="4">
    <source>
        <dbReference type="EMBL" id="RVD81931.1"/>
    </source>
</evidence>
<dbReference type="PRINTS" id="PR00080">
    <property type="entry name" value="SDRFAMILY"/>
</dbReference>
<dbReference type="GeneID" id="93592088"/>
<gene>
    <name evidence="4" type="ORF">DFL_009777</name>
</gene>
<comment type="similarity">
    <text evidence="1 3">Belongs to the short-chain dehydrogenases/reductases (SDR) family.</text>
</comment>
<evidence type="ECO:0000256" key="3">
    <source>
        <dbReference type="RuleBase" id="RU000363"/>
    </source>
</evidence>
<dbReference type="PANTHER" id="PTHR24320:SF283">
    <property type="entry name" value="RETINOL DEHYDROGENASE 11"/>
    <property type="match status" value="1"/>
</dbReference>
<accession>A0A436ZSM0</accession>
<dbReference type="AlphaFoldDB" id="A0A436ZSM0"/>
<evidence type="ECO:0000256" key="1">
    <source>
        <dbReference type="ARBA" id="ARBA00006484"/>
    </source>
</evidence>